<feature type="chain" id="PRO_5045188971" evidence="1">
    <location>
        <begin position="25"/>
        <end position="551"/>
    </location>
</feature>
<keyword evidence="4" id="KW-1185">Reference proteome</keyword>
<dbReference type="PANTHER" id="PTHR35580">
    <property type="entry name" value="CELL SURFACE GLYCOPROTEIN (S-LAYER PROTEIN)-LIKE PROTEIN"/>
    <property type="match status" value="1"/>
</dbReference>
<dbReference type="Pfam" id="PF18962">
    <property type="entry name" value="Por_Secre_tail"/>
    <property type="match status" value="1"/>
</dbReference>
<dbReference type="Pfam" id="PF06739">
    <property type="entry name" value="SBBP"/>
    <property type="match status" value="2"/>
</dbReference>
<dbReference type="Proteomes" id="UP000830401">
    <property type="component" value="Chromosome"/>
</dbReference>
<keyword evidence="1" id="KW-0732">Signal</keyword>
<dbReference type="InterPro" id="IPR026444">
    <property type="entry name" value="Secre_tail"/>
</dbReference>
<dbReference type="InterPro" id="IPR013431">
    <property type="entry name" value="Delta_60_rpt"/>
</dbReference>
<accession>A0ABY4G2C2</accession>
<dbReference type="InterPro" id="IPR052918">
    <property type="entry name" value="Motility_Chemotaxis_Reg"/>
</dbReference>
<feature type="signal peptide" evidence="1">
    <location>
        <begin position="1"/>
        <end position="24"/>
    </location>
</feature>
<dbReference type="EMBL" id="CP095061">
    <property type="protein sequence ID" value="UOQ64719.1"/>
    <property type="molecule type" value="Genomic_DNA"/>
</dbReference>
<dbReference type="SUPFAM" id="SSF63829">
    <property type="entry name" value="Calcium-dependent phosphotriesterase"/>
    <property type="match status" value="2"/>
</dbReference>
<evidence type="ECO:0000313" key="3">
    <source>
        <dbReference type="EMBL" id="UOQ64719.1"/>
    </source>
</evidence>
<dbReference type="RefSeq" id="WP_245118679.1">
    <property type="nucleotide sequence ID" value="NZ_CP095061.1"/>
</dbReference>
<dbReference type="NCBIfam" id="TIGR04183">
    <property type="entry name" value="Por_Secre_tail"/>
    <property type="match status" value="1"/>
</dbReference>
<feature type="domain" description="Secretion system C-terminal sorting" evidence="2">
    <location>
        <begin position="471"/>
        <end position="541"/>
    </location>
</feature>
<reference evidence="3" key="1">
    <citation type="submission" date="2022-04" db="EMBL/GenBank/DDBJ databases">
        <title>Hymenobacter sp. isolated from the air.</title>
        <authorList>
            <person name="Won M."/>
            <person name="Lee C.-M."/>
            <person name="Woen H.-Y."/>
            <person name="Kwon S.-W."/>
        </authorList>
    </citation>
    <scope>NUCLEOTIDE SEQUENCE</scope>
    <source>
        <strain evidence="3">5420S-77</strain>
    </source>
</reference>
<name>A0ABY4G2C2_9BACT</name>
<dbReference type="NCBIfam" id="TIGR02608">
    <property type="entry name" value="delta_60_rpt"/>
    <property type="match status" value="3"/>
</dbReference>
<evidence type="ECO:0000259" key="2">
    <source>
        <dbReference type="Pfam" id="PF18962"/>
    </source>
</evidence>
<organism evidence="3 4">
    <name type="scientific">Hymenobacter volaticus</name>
    <dbReference type="NCBI Taxonomy" id="2932254"/>
    <lineage>
        <taxon>Bacteria</taxon>
        <taxon>Pseudomonadati</taxon>
        <taxon>Bacteroidota</taxon>
        <taxon>Cytophagia</taxon>
        <taxon>Cytophagales</taxon>
        <taxon>Hymenobacteraceae</taxon>
        <taxon>Hymenobacter</taxon>
    </lineage>
</organism>
<evidence type="ECO:0000256" key="1">
    <source>
        <dbReference type="SAM" id="SignalP"/>
    </source>
</evidence>
<protein>
    <submittedName>
        <fullName evidence="3">SBBP repeat-containing protein</fullName>
    </submittedName>
</protein>
<dbReference type="PANTHER" id="PTHR35580:SF1">
    <property type="entry name" value="PHYTASE-LIKE DOMAIN-CONTAINING PROTEIN"/>
    <property type="match status" value="1"/>
</dbReference>
<dbReference type="Gene3D" id="2.120.10.30">
    <property type="entry name" value="TolB, C-terminal domain"/>
    <property type="match status" value="2"/>
</dbReference>
<dbReference type="InterPro" id="IPR010620">
    <property type="entry name" value="SBBP_repeat"/>
</dbReference>
<gene>
    <name evidence="3" type="ORF">MUN86_14200</name>
</gene>
<evidence type="ECO:0000313" key="4">
    <source>
        <dbReference type="Proteomes" id="UP000830401"/>
    </source>
</evidence>
<dbReference type="InterPro" id="IPR011042">
    <property type="entry name" value="6-blade_b-propeller_TolB-like"/>
</dbReference>
<sequence>MKHFSTHFLSLAVSLLVSVATSQAQSNGIQQVWATPYTNSKSGDNNDVAKDVAVDAAGNVYVTGYSLGSDNLYDFITTKYSASGQQLWEARYNEPGSNFDKATSVVVDAAGNVYVTGTSHTDYVTIKYSTSGQQLWMARYNGPGNGTDEPIDLVLDGAGNVYVTGTSVGAGSGSDYATLKYDGVSGQQLWVTRYNGAGRSEDQASALVLDATGNVYVSGSSYGRSDYVTLKYSPSGQQLWEARYNGISNGGGSAADVAVDATGNVYVTGYSFGSSTGYDYATVKYSATGEQQWASRYNGTNSRNDWATNLALDATGNVFVTGRSYSGASLSTSDYATLKYSATGQQLWEARYNGSGNGADVATDLTVDAAGNAYVTGYSDSSTGDESYDYATLKYAATSGQQLWTVRYNGDSNGVDQANSIVVDAAGNVYVTGYSVSSGTNSDYITLKYAQTGSSPLSAASAQQNLEELAVYPNPAATQATVSFRALANGSAQVQVYNQLGQQVATLYEGTVSRGQRYTLPLNSQNLASGLYTCSLLVNGQRESVRLHVAH</sequence>
<proteinExistence type="predicted"/>